<name>A0A1U9NL75_9BACT</name>
<keyword evidence="8" id="KW-1185">Reference proteome</keyword>
<sequence length="177" mass="20578">MSNGEPWPADLIANQYGGFIYRVICSRVTDRSLVNDVYQDFYLSLVHKPVPPDVRKMESYLYRRIANHIADTYRKIKRHRDLLQNYSEFLKIQGDEDTSSNDYCKEADRVLSKAKNCLSQREYDAIIMKYKQSCAVKDIARSMGVQRESASRYLYKGLRKIRKAVENSSLGQECQDG</sequence>
<accession>A0A1U9NL75</accession>
<dbReference type="RefSeq" id="WP_146661857.1">
    <property type="nucleotide sequence ID" value="NZ_CP019791.1"/>
</dbReference>
<dbReference type="EMBL" id="CP019791">
    <property type="protein sequence ID" value="AQT68659.1"/>
    <property type="molecule type" value="Genomic_DNA"/>
</dbReference>
<dbReference type="SUPFAM" id="SSF88946">
    <property type="entry name" value="Sigma2 domain of RNA polymerase sigma factors"/>
    <property type="match status" value="1"/>
</dbReference>
<reference evidence="8" key="1">
    <citation type="submission" date="2017-02" db="EMBL/GenBank/DDBJ databases">
        <title>Comparative genomics and description of representatives of a novel lineage of planctomycetes thriving in anoxic sediments.</title>
        <authorList>
            <person name="Spring S."/>
            <person name="Bunk B."/>
            <person name="Sproer C."/>
        </authorList>
    </citation>
    <scope>NUCLEOTIDE SEQUENCE [LARGE SCALE GENOMIC DNA]</scope>
    <source>
        <strain evidence="8">ST-NAGAB-D1</strain>
    </source>
</reference>
<feature type="domain" description="RNA polymerase sigma-70 region 2" evidence="6">
    <location>
        <begin position="14"/>
        <end position="78"/>
    </location>
</feature>
<dbReference type="InterPro" id="IPR014284">
    <property type="entry name" value="RNA_pol_sigma-70_dom"/>
</dbReference>
<evidence type="ECO:0000256" key="4">
    <source>
        <dbReference type="ARBA" id="ARBA00023125"/>
    </source>
</evidence>
<keyword evidence="3" id="KW-0731">Sigma factor</keyword>
<dbReference type="PANTHER" id="PTHR43133:SF8">
    <property type="entry name" value="RNA POLYMERASE SIGMA FACTOR HI_1459-RELATED"/>
    <property type="match status" value="1"/>
</dbReference>
<dbReference type="InterPro" id="IPR007627">
    <property type="entry name" value="RNA_pol_sigma70_r2"/>
</dbReference>
<dbReference type="GO" id="GO:0006352">
    <property type="term" value="P:DNA-templated transcription initiation"/>
    <property type="evidence" value="ECO:0007669"/>
    <property type="project" value="InterPro"/>
</dbReference>
<dbReference type="InterPro" id="IPR039425">
    <property type="entry name" value="RNA_pol_sigma-70-like"/>
</dbReference>
<protein>
    <submittedName>
        <fullName evidence="7">RNA polymerase sigma factor SigX</fullName>
    </submittedName>
</protein>
<evidence type="ECO:0000256" key="5">
    <source>
        <dbReference type="ARBA" id="ARBA00023163"/>
    </source>
</evidence>
<dbReference type="GO" id="GO:0003677">
    <property type="term" value="F:DNA binding"/>
    <property type="evidence" value="ECO:0007669"/>
    <property type="project" value="UniProtKB-KW"/>
</dbReference>
<proteinExistence type="inferred from homology"/>
<dbReference type="OrthoDB" id="655312at2"/>
<dbReference type="InterPro" id="IPR013324">
    <property type="entry name" value="RNA_pol_sigma_r3/r4-like"/>
</dbReference>
<dbReference type="STRING" id="1936003.STSP2_01828"/>
<dbReference type="AlphaFoldDB" id="A0A1U9NL75"/>
<keyword evidence="2" id="KW-0805">Transcription regulation</keyword>
<dbReference type="NCBIfam" id="TIGR02937">
    <property type="entry name" value="sigma70-ECF"/>
    <property type="match status" value="1"/>
</dbReference>
<evidence type="ECO:0000256" key="3">
    <source>
        <dbReference type="ARBA" id="ARBA00023082"/>
    </source>
</evidence>
<dbReference type="Gene3D" id="1.10.10.10">
    <property type="entry name" value="Winged helix-like DNA-binding domain superfamily/Winged helix DNA-binding domain"/>
    <property type="match status" value="1"/>
</dbReference>
<evidence type="ECO:0000313" key="7">
    <source>
        <dbReference type="EMBL" id="AQT68659.1"/>
    </source>
</evidence>
<dbReference type="Gene3D" id="1.10.1740.10">
    <property type="match status" value="1"/>
</dbReference>
<organism evidence="7 8">
    <name type="scientific">Anaerohalosphaera lusitana</name>
    <dbReference type="NCBI Taxonomy" id="1936003"/>
    <lineage>
        <taxon>Bacteria</taxon>
        <taxon>Pseudomonadati</taxon>
        <taxon>Planctomycetota</taxon>
        <taxon>Phycisphaerae</taxon>
        <taxon>Sedimentisphaerales</taxon>
        <taxon>Anaerohalosphaeraceae</taxon>
        <taxon>Anaerohalosphaera</taxon>
    </lineage>
</organism>
<dbReference type="InterPro" id="IPR013325">
    <property type="entry name" value="RNA_pol_sigma_r2"/>
</dbReference>
<dbReference type="GO" id="GO:0016987">
    <property type="term" value="F:sigma factor activity"/>
    <property type="evidence" value="ECO:0007669"/>
    <property type="project" value="UniProtKB-KW"/>
</dbReference>
<evidence type="ECO:0000259" key="6">
    <source>
        <dbReference type="Pfam" id="PF04542"/>
    </source>
</evidence>
<dbReference type="SUPFAM" id="SSF88659">
    <property type="entry name" value="Sigma3 and sigma4 domains of RNA polymerase sigma factors"/>
    <property type="match status" value="1"/>
</dbReference>
<gene>
    <name evidence="7" type="ORF">STSP2_01828</name>
</gene>
<evidence type="ECO:0000256" key="2">
    <source>
        <dbReference type="ARBA" id="ARBA00023015"/>
    </source>
</evidence>
<keyword evidence="4" id="KW-0238">DNA-binding</keyword>
<dbReference type="Proteomes" id="UP000189674">
    <property type="component" value="Chromosome"/>
</dbReference>
<dbReference type="KEGG" id="alus:STSP2_01828"/>
<comment type="similarity">
    <text evidence="1">Belongs to the sigma-70 factor family. ECF subfamily.</text>
</comment>
<keyword evidence="5" id="KW-0804">Transcription</keyword>
<dbReference type="InterPro" id="IPR036388">
    <property type="entry name" value="WH-like_DNA-bd_sf"/>
</dbReference>
<dbReference type="Pfam" id="PF04542">
    <property type="entry name" value="Sigma70_r2"/>
    <property type="match status" value="1"/>
</dbReference>
<evidence type="ECO:0000313" key="8">
    <source>
        <dbReference type="Proteomes" id="UP000189674"/>
    </source>
</evidence>
<dbReference type="PANTHER" id="PTHR43133">
    <property type="entry name" value="RNA POLYMERASE ECF-TYPE SIGMA FACTO"/>
    <property type="match status" value="1"/>
</dbReference>
<evidence type="ECO:0000256" key="1">
    <source>
        <dbReference type="ARBA" id="ARBA00010641"/>
    </source>
</evidence>